<reference evidence="2 3" key="1">
    <citation type="journal article" date="2008" name="Genome Biol.">
        <title>A genomic analysis of the archaeal system Ignicoccus hospitalis-Nanoarchaeum equitans.</title>
        <authorList>
            <person name="Podar M."/>
            <person name="Anderson I."/>
            <person name="Makarova K.S."/>
            <person name="Elkins J.G."/>
            <person name="Ivanova N."/>
            <person name="Wall M.A."/>
            <person name="Lykidis A."/>
            <person name="Mavromatis K."/>
            <person name="Sun H."/>
            <person name="Hudson M.E."/>
            <person name="Chen W."/>
            <person name="Deciu C."/>
            <person name="Hutchison D."/>
            <person name="Eads J.R."/>
            <person name="Anderson A."/>
            <person name="Fernandes F."/>
            <person name="Szeto E."/>
            <person name="Lapidus A."/>
            <person name="Kyrpides N.C."/>
            <person name="Saier M.H.Jr."/>
            <person name="Richardson P.M."/>
            <person name="Rachel R."/>
            <person name="Huber H."/>
            <person name="Eisen J.A."/>
            <person name="Koonin E.V."/>
            <person name="Keller M."/>
            <person name="Stetter K.O."/>
        </authorList>
    </citation>
    <scope>NUCLEOTIDE SEQUENCE [LARGE SCALE GENOMIC DNA]</scope>
    <source>
        <strain evidence="3">KIN4/I / DSM 18386 / JCM 14125</strain>
    </source>
</reference>
<dbReference type="STRING" id="453591.Igni_0736"/>
<dbReference type="EMBL" id="CP000816">
    <property type="protein sequence ID" value="ABU81918.1"/>
    <property type="molecule type" value="Genomic_DNA"/>
</dbReference>
<name>A8AAG6_IGNH4</name>
<dbReference type="eggNOG" id="arCOG00367">
    <property type="taxonomic scope" value="Archaea"/>
</dbReference>
<proteinExistence type="predicted"/>
<gene>
    <name evidence="2" type="ordered locus">Igni_0736</name>
</gene>
<dbReference type="HOGENOM" id="CLU_835811_0_0_2"/>
<evidence type="ECO:0000313" key="2">
    <source>
        <dbReference type="EMBL" id="ABU81918.1"/>
    </source>
</evidence>
<evidence type="ECO:0000313" key="3">
    <source>
        <dbReference type="Proteomes" id="UP000000262"/>
    </source>
</evidence>
<evidence type="ECO:0000259" key="1">
    <source>
        <dbReference type="SMART" id="SM00933"/>
    </source>
</evidence>
<keyword evidence="3" id="KW-1185">Reference proteome</keyword>
<dbReference type="GeneID" id="5562441"/>
<dbReference type="OrthoDB" id="33831at2157"/>
<sequence>MSRQEGSPLSDLISMRDYAIRKMFVAADEYKDYVKEVWYTIEEAERSPKVSFDKVFSVDGSKFHIEFQSLSLFLVRALSFLIDFKGKSGVHKVKSLYGTVTPPYKSNDRSILYMEALELELVNELLEEVGYSDDALILADGAMSTIGQCRTYEGSKCGCALRHGSVSEVLNDGGLDGRCKVCLECAVKQNNLRKVIERRSPNLFYVAKKYHSNALFQDEELDDLTILFLVTTYLSSDMDGAGVTIPMRKTIKLPLIGREEEVWFFYAKFKRGGNLYYIEVPREIGLEDAMNFVKEVSPLCTKGVGYPLPLIWAHKSVELPEKTIRPIIEQAYAFFRSGREGL</sequence>
<feature type="domain" description="NurA" evidence="1">
    <location>
        <begin position="53"/>
        <end position="319"/>
    </location>
</feature>
<dbReference type="Proteomes" id="UP000000262">
    <property type="component" value="Chromosome"/>
</dbReference>
<dbReference type="KEGG" id="iho:Igni_0736"/>
<dbReference type="Pfam" id="PF09376">
    <property type="entry name" value="NurA"/>
    <property type="match status" value="1"/>
</dbReference>
<dbReference type="RefSeq" id="WP_011998770.1">
    <property type="nucleotide sequence ID" value="NC_009776.1"/>
</dbReference>
<accession>A8AAG6</accession>
<dbReference type="InterPro" id="IPR018977">
    <property type="entry name" value="NurA_domain"/>
</dbReference>
<organism evidence="2 3">
    <name type="scientific">Ignicoccus hospitalis (strain KIN4/I / DSM 18386 / JCM 14125)</name>
    <dbReference type="NCBI Taxonomy" id="453591"/>
    <lineage>
        <taxon>Archaea</taxon>
        <taxon>Thermoproteota</taxon>
        <taxon>Thermoprotei</taxon>
        <taxon>Desulfurococcales</taxon>
        <taxon>Desulfurococcaceae</taxon>
        <taxon>Ignicoccus</taxon>
    </lineage>
</organism>
<dbReference type="AlphaFoldDB" id="A8AAG6"/>
<dbReference type="SMART" id="SM00933">
    <property type="entry name" value="NurA"/>
    <property type="match status" value="1"/>
</dbReference>
<protein>
    <recommendedName>
        <fullName evidence="1">NurA domain-containing protein</fullName>
    </recommendedName>
</protein>